<keyword evidence="2" id="KW-0812">Transmembrane</keyword>
<gene>
    <name evidence="8" type="ORF">CRU91_10455</name>
</gene>
<dbReference type="Pfam" id="PF07244">
    <property type="entry name" value="POTRA"/>
    <property type="match status" value="1"/>
</dbReference>
<evidence type="ECO:0000256" key="1">
    <source>
        <dbReference type="ARBA" id="ARBA00004370"/>
    </source>
</evidence>
<dbReference type="InterPro" id="IPR000184">
    <property type="entry name" value="Bac_surfAg_D15"/>
</dbReference>
<evidence type="ECO:0000256" key="3">
    <source>
        <dbReference type="ARBA" id="ARBA00022729"/>
    </source>
</evidence>
<keyword evidence="5" id="KW-0998">Cell outer membrane</keyword>
<evidence type="ECO:0000256" key="5">
    <source>
        <dbReference type="ARBA" id="ARBA00023237"/>
    </source>
</evidence>
<proteinExistence type="predicted"/>
<evidence type="ECO:0000313" key="8">
    <source>
        <dbReference type="EMBL" id="RBQ28230.1"/>
    </source>
</evidence>
<keyword evidence="9" id="KW-1185">Reference proteome</keyword>
<dbReference type="OrthoDB" id="9814535at2"/>
<dbReference type="Gene3D" id="3.10.20.310">
    <property type="entry name" value="membrane protein fhac"/>
    <property type="match status" value="2"/>
</dbReference>
<dbReference type="GO" id="GO:0019867">
    <property type="term" value="C:outer membrane"/>
    <property type="evidence" value="ECO:0007669"/>
    <property type="project" value="InterPro"/>
</dbReference>
<comment type="subcellular location">
    <subcellularLocation>
        <location evidence="1">Membrane</location>
    </subcellularLocation>
</comment>
<dbReference type="PANTHER" id="PTHR12815:SF47">
    <property type="entry name" value="TRANSLOCATION AND ASSEMBLY MODULE SUBUNIT TAMA"/>
    <property type="match status" value="1"/>
</dbReference>
<name>A0A366MRJ4_9BACT</name>
<evidence type="ECO:0000256" key="4">
    <source>
        <dbReference type="ARBA" id="ARBA00023136"/>
    </source>
</evidence>
<dbReference type="Proteomes" id="UP000252669">
    <property type="component" value="Unassembled WGS sequence"/>
</dbReference>
<sequence length="563" mass="65369">MRYKLLIIILLSLNSFSKEIRTIDFDGDIDLVLGDFSKSTLEKVCDISYPSFYKFWKENPMFSENDIKLCRDLIENYSQSIGFYNSLISYKIDEEKATFSIKKNEQIKISSITIEDEYKNLIELKVDDGFESSTFTNSKKNILKYLGEKGYPKAKLDAKAYVDIDDYKVDIEYKITKNAIQYFGDVKIDNNAKIDTSLLEKNLEFHKGEQYNSKLIDKTYENLYNFGIYKYISVEPDITKEGDIVPVDIKLIQGDYRETMYGFGYDTDTKFRFKAQYKNENFLGNLKQFTIGTKVNSDGYNIYNNLYNPYFIRDDISFNNDISYEDMDYKSYSQKKIEEKLSFSKDFFGLSNTAGILLEHSTIKSDLQEYKSGSYLLNSFFYEIILDRRDDVLNPKNGYYLSFYIENGSKLLASEIDYIKTLSQFRYIKTFDKVTSSFKTSVGTLNKDLPIFKHFFAGGDYSNRGYSYQKVGLKDYEDKPYGGLSMIDSSLEFEYALNKDLGVVTFFDSTMLSLQENKFNDKFYNSYGVGARYYTPIGPLRVDVGFPIDEGGFVFHIGIGQVF</sequence>
<organism evidence="8 9">
    <name type="scientific">Aliarcobacter vitoriensis</name>
    <dbReference type="NCBI Taxonomy" id="2011099"/>
    <lineage>
        <taxon>Bacteria</taxon>
        <taxon>Pseudomonadati</taxon>
        <taxon>Campylobacterota</taxon>
        <taxon>Epsilonproteobacteria</taxon>
        <taxon>Campylobacterales</taxon>
        <taxon>Arcobacteraceae</taxon>
        <taxon>Aliarcobacter</taxon>
    </lineage>
</organism>
<dbReference type="InterPro" id="IPR039910">
    <property type="entry name" value="D15-like"/>
</dbReference>
<dbReference type="InterPro" id="IPR010827">
    <property type="entry name" value="BamA/TamA_POTRA"/>
</dbReference>
<comment type="caution">
    <text evidence="8">The sequence shown here is derived from an EMBL/GenBank/DDBJ whole genome shotgun (WGS) entry which is preliminary data.</text>
</comment>
<protein>
    <recommendedName>
        <fullName evidence="10">Autotransporter secretion outer membrane protein TamA</fullName>
    </recommendedName>
</protein>
<keyword evidence="3" id="KW-0732">Signal</keyword>
<feature type="domain" description="POTRA" evidence="7">
    <location>
        <begin position="182"/>
        <end position="251"/>
    </location>
</feature>
<dbReference type="Gene3D" id="2.40.160.50">
    <property type="entry name" value="membrane protein fhac: a member of the omp85/tpsb transporter family"/>
    <property type="match status" value="1"/>
</dbReference>
<evidence type="ECO:0008006" key="10">
    <source>
        <dbReference type="Google" id="ProtNLM"/>
    </source>
</evidence>
<dbReference type="RefSeq" id="WP_113895171.1">
    <property type="nucleotide sequence ID" value="NZ_JANJGA010000019.1"/>
</dbReference>
<evidence type="ECO:0000259" key="6">
    <source>
        <dbReference type="Pfam" id="PF01103"/>
    </source>
</evidence>
<evidence type="ECO:0000256" key="2">
    <source>
        <dbReference type="ARBA" id="ARBA00022692"/>
    </source>
</evidence>
<evidence type="ECO:0000313" key="9">
    <source>
        <dbReference type="Proteomes" id="UP000252669"/>
    </source>
</evidence>
<dbReference type="Pfam" id="PF01103">
    <property type="entry name" value="Omp85"/>
    <property type="match status" value="1"/>
</dbReference>
<dbReference type="PANTHER" id="PTHR12815">
    <property type="entry name" value="SORTING AND ASSEMBLY MACHINERY SAMM50 PROTEIN FAMILY MEMBER"/>
    <property type="match status" value="1"/>
</dbReference>
<dbReference type="AlphaFoldDB" id="A0A366MRJ4"/>
<keyword evidence="4" id="KW-0472">Membrane</keyword>
<accession>A0A366MRJ4</accession>
<evidence type="ECO:0000259" key="7">
    <source>
        <dbReference type="Pfam" id="PF07244"/>
    </source>
</evidence>
<dbReference type="EMBL" id="PDKB01000020">
    <property type="protein sequence ID" value="RBQ28230.1"/>
    <property type="molecule type" value="Genomic_DNA"/>
</dbReference>
<feature type="domain" description="Bacterial surface antigen (D15)" evidence="6">
    <location>
        <begin position="281"/>
        <end position="563"/>
    </location>
</feature>
<reference evidence="8 9" key="1">
    <citation type="submission" date="2017-10" db="EMBL/GenBank/DDBJ databases">
        <title>Genomics of the genus Arcobacter.</title>
        <authorList>
            <person name="Perez-Cataluna A."/>
            <person name="Figueras M.J."/>
        </authorList>
    </citation>
    <scope>NUCLEOTIDE SEQUENCE [LARGE SCALE GENOMIC DNA]</scope>
    <source>
        <strain evidence="8 9">CECT 9230</strain>
    </source>
</reference>